<sequence length="71" mass="8053">MVSAPIWAWVCSAWAWVCSAWAWVDGLDVVVGLGFWMVEWVIGVLGGVVVVAGFWMVEWITGVEKRRRKEK</sequence>
<dbReference type="EMBL" id="OIVN01003935">
    <property type="protein sequence ID" value="SPD14470.1"/>
    <property type="molecule type" value="Genomic_DNA"/>
</dbReference>
<reference evidence="3" key="1">
    <citation type="submission" date="2018-02" db="EMBL/GenBank/DDBJ databases">
        <authorList>
            <person name="Cohen D.B."/>
            <person name="Kent A.D."/>
        </authorList>
    </citation>
    <scope>NUCLEOTIDE SEQUENCE</scope>
</reference>
<gene>
    <name evidence="3" type="ORF">FSB_LOCUS42352</name>
</gene>
<evidence type="ECO:0000256" key="1">
    <source>
        <dbReference type="SAM" id="Phobius"/>
    </source>
</evidence>
<feature type="transmembrane region" description="Helical" evidence="1">
    <location>
        <begin position="38"/>
        <end position="61"/>
    </location>
</feature>
<feature type="chain" id="PRO_5014860727" evidence="2">
    <location>
        <begin position="21"/>
        <end position="71"/>
    </location>
</feature>
<evidence type="ECO:0000313" key="3">
    <source>
        <dbReference type="EMBL" id="SPD14470.1"/>
    </source>
</evidence>
<protein>
    <submittedName>
        <fullName evidence="3">Uncharacterized protein</fullName>
    </submittedName>
</protein>
<keyword evidence="1" id="KW-0472">Membrane</keyword>
<proteinExistence type="predicted"/>
<keyword evidence="2" id="KW-0732">Signal</keyword>
<dbReference type="AlphaFoldDB" id="A0A2N9HRS2"/>
<keyword evidence="1" id="KW-1133">Transmembrane helix</keyword>
<accession>A0A2N9HRS2</accession>
<name>A0A2N9HRS2_FAGSY</name>
<organism evidence="3">
    <name type="scientific">Fagus sylvatica</name>
    <name type="common">Beechnut</name>
    <dbReference type="NCBI Taxonomy" id="28930"/>
    <lineage>
        <taxon>Eukaryota</taxon>
        <taxon>Viridiplantae</taxon>
        <taxon>Streptophyta</taxon>
        <taxon>Embryophyta</taxon>
        <taxon>Tracheophyta</taxon>
        <taxon>Spermatophyta</taxon>
        <taxon>Magnoliopsida</taxon>
        <taxon>eudicotyledons</taxon>
        <taxon>Gunneridae</taxon>
        <taxon>Pentapetalae</taxon>
        <taxon>rosids</taxon>
        <taxon>fabids</taxon>
        <taxon>Fagales</taxon>
        <taxon>Fagaceae</taxon>
        <taxon>Fagus</taxon>
    </lineage>
</organism>
<feature type="signal peptide" evidence="2">
    <location>
        <begin position="1"/>
        <end position="20"/>
    </location>
</feature>
<evidence type="ECO:0000256" key="2">
    <source>
        <dbReference type="SAM" id="SignalP"/>
    </source>
</evidence>
<keyword evidence="1" id="KW-0812">Transmembrane</keyword>